<proteinExistence type="predicted"/>
<feature type="non-terminal residue" evidence="1">
    <location>
        <position position="217"/>
    </location>
</feature>
<gene>
    <name evidence="1" type="ORF">LTS18_000900</name>
</gene>
<evidence type="ECO:0000313" key="1">
    <source>
        <dbReference type="EMBL" id="KAK3067884.1"/>
    </source>
</evidence>
<protein>
    <submittedName>
        <fullName evidence="1">Uncharacterized protein</fullName>
    </submittedName>
</protein>
<keyword evidence="2" id="KW-1185">Reference proteome</keyword>
<dbReference type="Proteomes" id="UP001186974">
    <property type="component" value="Unassembled WGS sequence"/>
</dbReference>
<dbReference type="EMBL" id="JAWDJW010005420">
    <property type="protein sequence ID" value="KAK3067884.1"/>
    <property type="molecule type" value="Genomic_DNA"/>
</dbReference>
<sequence length="217" mass="23385">MLGSWAVGSAPAQINYNLAGDGLVHCLKISDAKIVLVDEDAECVKRIEESRDKIEAAGMRIVLLNREAKATIDSLPAERPADELRKTITAESPAFLMYTSGSTGLPKACPFPSSSGIFLGHSRVASMGLAPTSPNGKVKGDRWYVCMPLYHGTGGTTAISCLLSGVTLCIGRKFSTTRFWDDVRKSDATAFVYVGETARYLLAAPESSRDRDHKVKV</sequence>
<organism evidence="1 2">
    <name type="scientific">Coniosporium uncinatum</name>
    <dbReference type="NCBI Taxonomy" id="93489"/>
    <lineage>
        <taxon>Eukaryota</taxon>
        <taxon>Fungi</taxon>
        <taxon>Dikarya</taxon>
        <taxon>Ascomycota</taxon>
        <taxon>Pezizomycotina</taxon>
        <taxon>Dothideomycetes</taxon>
        <taxon>Dothideomycetes incertae sedis</taxon>
        <taxon>Coniosporium</taxon>
    </lineage>
</organism>
<name>A0ACC3DFE2_9PEZI</name>
<evidence type="ECO:0000313" key="2">
    <source>
        <dbReference type="Proteomes" id="UP001186974"/>
    </source>
</evidence>
<reference evidence="1" key="1">
    <citation type="submission" date="2024-09" db="EMBL/GenBank/DDBJ databases">
        <title>Black Yeasts Isolated from many extreme environments.</title>
        <authorList>
            <person name="Coleine C."/>
            <person name="Stajich J.E."/>
            <person name="Selbmann L."/>
        </authorList>
    </citation>
    <scope>NUCLEOTIDE SEQUENCE</scope>
    <source>
        <strain evidence="1">CCFEE 5737</strain>
    </source>
</reference>
<accession>A0ACC3DFE2</accession>
<comment type="caution">
    <text evidence="1">The sequence shown here is derived from an EMBL/GenBank/DDBJ whole genome shotgun (WGS) entry which is preliminary data.</text>
</comment>